<name>A0A1E7F8H8_9STRA</name>
<keyword evidence="7 16" id="KW-0472">Membrane</keyword>
<feature type="transmembrane region" description="Helical" evidence="16">
    <location>
        <begin position="65"/>
        <end position="85"/>
    </location>
</feature>
<dbReference type="PROSITE" id="PS00216">
    <property type="entry name" value="SUGAR_TRANSPORT_1"/>
    <property type="match status" value="1"/>
</dbReference>
<dbReference type="PANTHER" id="PTHR48020">
    <property type="entry name" value="PROTON MYO-INOSITOL COTRANSPORTER"/>
    <property type="match status" value="1"/>
</dbReference>
<comment type="catalytic activity">
    <reaction evidence="10">
        <text>D-xylose(out) = D-xylose(in)</text>
        <dbReference type="Rhea" id="RHEA:78427"/>
        <dbReference type="ChEBI" id="CHEBI:53455"/>
    </reaction>
    <physiologicalReaction direction="left-to-right" evidence="10">
        <dbReference type="Rhea" id="RHEA:78428"/>
    </physiologicalReaction>
</comment>
<dbReference type="PROSITE" id="PS50850">
    <property type="entry name" value="MFS"/>
    <property type="match status" value="1"/>
</dbReference>
<keyword evidence="6 16" id="KW-1133">Transmembrane helix</keyword>
<dbReference type="OrthoDB" id="6339427at2759"/>
<evidence type="ECO:0000256" key="13">
    <source>
        <dbReference type="ARBA" id="ARBA00044710"/>
    </source>
</evidence>
<dbReference type="InterPro" id="IPR005828">
    <property type="entry name" value="MFS_sugar_transport-like"/>
</dbReference>
<sequence>MPLPLIESNTRPATTLLVRPSWFVIQLTITASLGGCLFGYDLGAISGTLSQLTTTFDLDNSQKELIVSILYMGGTIGAACGGSVCDRIGRKTSIILTDIIFIVGSLWLYFSSSYEQVIVGRFIIGIGIAISGIADVSYLHECSPIQYRGSIVSVNEACISLGFLLAYISGFIFSSHEKEEWRIVFGIAGFLAAIQFIGMLLLPESPEWLIEKGRLDDAKKASARINGTASTTDSNDNPTIATYHNQSSRSFGFIIRHRIESIVMILSQYRRQVYIALYLAIVQQLCGQTNILNYAPLIFEEATNQDNNEQQEQQQQNYNENNNDYYEYPEDDASLEDDWSMVIIGVVKCIVTILVIWKIEYIGRRRLLIFGNLLIAIGLLALIIAFDNNDDDDSSASTTFWSPLTNVKTFHLALPGVLLVVCGYSCSFGPLTWLLTSELFPTNIRGRALGASTIVSYMFGAISTQTFLFATSRYGPSFVFGMYCIITVCGVFFVYMAIPDTGEKTVPEIDDSLNDMPWWKYDPKILLPQYDSSTTPPPSLEMTSEQFSTTDTNNASTRTSSSSSLDQQHVLS</sequence>
<dbReference type="InParanoid" id="A0A1E7F8H8"/>
<proteinExistence type="inferred from homology"/>
<dbReference type="PRINTS" id="PR00171">
    <property type="entry name" value="SUGRTRNSPORT"/>
</dbReference>
<dbReference type="InterPro" id="IPR050814">
    <property type="entry name" value="Myo-inositol_Transporter"/>
</dbReference>
<evidence type="ECO:0000256" key="8">
    <source>
        <dbReference type="ARBA" id="ARBA00044637"/>
    </source>
</evidence>
<evidence type="ECO:0000256" key="2">
    <source>
        <dbReference type="ARBA" id="ARBA00010992"/>
    </source>
</evidence>
<dbReference type="EMBL" id="KV784360">
    <property type="protein sequence ID" value="OEU14456.1"/>
    <property type="molecule type" value="Genomic_DNA"/>
</dbReference>
<evidence type="ECO:0000256" key="14">
    <source>
        <dbReference type="ARBA" id="ARBA00044780"/>
    </source>
</evidence>
<comment type="catalytic activity">
    <reaction evidence="13">
        <text>D-fructose(out) = D-fructose(in)</text>
        <dbReference type="Rhea" id="RHEA:60372"/>
        <dbReference type="ChEBI" id="CHEBI:37721"/>
    </reaction>
    <physiologicalReaction direction="left-to-right" evidence="13">
        <dbReference type="Rhea" id="RHEA:60373"/>
    </physiologicalReaction>
</comment>
<evidence type="ECO:0000256" key="7">
    <source>
        <dbReference type="ARBA" id="ARBA00023136"/>
    </source>
</evidence>
<dbReference type="InterPro" id="IPR005829">
    <property type="entry name" value="Sugar_transporter_CS"/>
</dbReference>
<evidence type="ECO:0000256" key="5">
    <source>
        <dbReference type="ARBA" id="ARBA00022692"/>
    </source>
</evidence>
<dbReference type="InterPro" id="IPR020846">
    <property type="entry name" value="MFS_dom"/>
</dbReference>
<evidence type="ECO:0000256" key="4">
    <source>
        <dbReference type="ARBA" id="ARBA00022448"/>
    </source>
</evidence>
<keyword evidence="19" id="KW-1185">Reference proteome</keyword>
<feature type="transmembrane region" description="Helical" evidence="16">
    <location>
        <begin position="339"/>
        <end position="357"/>
    </location>
</feature>
<organism evidence="18 19">
    <name type="scientific">Fragilariopsis cylindrus CCMP1102</name>
    <dbReference type="NCBI Taxonomy" id="635003"/>
    <lineage>
        <taxon>Eukaryota</taxon>
        <taxon>Sar</taxon>
        <taxon>Stramenopiles</taxon>
        <taxon>Ochrophyta</taxon>
        <taxon>Bacillariophyta</taxon>
        <taxon>Bacillariophyceae</taxon>
        <taxon>Bacillariophycidae</taxon>
        <taxon>Bacillariales</taxon>
        <taxon>Bacillariaceae</taxon>
        <taxon>Fragilariopsis</taxon>
    </lineage>
</organism>
<feature type="transmembrane region" description="Helical" evidence="16">
    <location>
        <begin position="477"/>
        <end position="498"/>
    </location>
</feature>
<dbReference type="AlphaFoldDB" id="A0A1E7F8H8"/>
<comment type="subunit">
    <text evidence="3">Homodimer.</text>
</comment>
<feature type="transmembrane region" description="Helical" evidence="16">
    <location>
        <begin position="122"/>
        <end position="139"/>
    </location>
</feature>
<comment type="subcellular location">
    <subcellularLocation>
        <location evidence="1">Membrane</location>
        <topology evidence="1">Multi-pass membrane protein</topology>
    </subcellularLocation>
</comment>
<keyword evidence="4" id="KW-0813">Transport</keyword>
<evidence type="ECO:0000259" key="17">
    <source>
        <dbReference type="PROSITE" id="PS50850"/>
    </source>
</evidence>
<evidence type="ECO:0000313" key="19">
    <source>
        <dbReference type="Proteomes" id="UP000095751"/>
    </source>
</evidence>
<evidence type="ECO:0000256" key="12">
    <source>
        <dbReference type="ARBA" id="ARBA00044668"/>
    </source>
</evidence>
<dbReference type="PANTHER" id="PTHR48020:SF12">
    <property type="entry name" value="PROTON MYO-INOSITOL COTRANSPORTER"/>
    <property type="match status" value="1"/>
</dbReference>
<keyword evidence="5 16" id="KW-0812">Transmembrane</keyword>
<feature type="transmembrane region" description="Helical" evidence="16">
    <location>
        <begin position="151"/>
        <end position="175"/>
    </location>
</feature>
<comment type="catalytic activity">
    <reaction evidence="11">
        <text>D-mannose(out) = D-mannose(in)</text>
        <dbReference type="Rhea" id="RHEA:78391"/>
        <dbReference type="ChEBI" id="CHEBI:4208"/>
    </reaction>
    <physiologicalReaction direction="left-to-right" evidence="11">
        <dbReference type="Rhea" id="RHEA:78392"/>
    </physiologicalReaction>
</comment>
<evidence type="ECO:0000256" key="10">
    <source>
        <dbReference type="ARBA" id="ARBA00044656"/>
    </source>
</evidence>
<feature type="transmembrane region" description="Helical" evidence="16">
    <location>
        <begin position="369"/>
        <end position="386"/>
    </location>
</feature>
<evidence type="ECO:0000256" key="1">
    <source>
        <dbReference type="ARBA" id="ARBA00004141"/>
    </source>
</evidence>
<feature type="transmembrane region" description="Helical" evidence="16">
    <location>
        <begin position="448"/>
        <end position="471"/>
    </location>
</feature>
<feature type="transmembrane region" description="Helical" evidence="16">
    <location>
        <begin position="92"/>
        <end position="110"/>
    </location>
</feature>
<evidence type="ECO:0000256" key="6">
    <source>
        <dbReference type="ARBA" id="ARBA00022989"/>
    </source>
</evidence>
<dbReference type="SUPFAM" id="SSF103473">
    <property type="entry name" value="MFS general substrate transporter"/>
    <property type="match status" value="1"/>
</dbReference>
<protein>
    <recommendedName>
        <fullName evidence="14">Hexose transporter 1</fullName>
    </recommendedName>
</protein>
<dbReference type="GO" id="GO:0022857">
    <property type="term" value="F:transmembrane transporter activity"/>
    <property type="evidence" value="ECO:0007669"/>
    <property type="project" value="InterPro"/>
</dbReference>
<evidence type="ECO:0000256" key="16">
    <source>
        <dbReference type="SAM" id="Phobius"/>
    </source>
</evidence>
<dbReference type="Gene3D" id="1.20.1250.20">
    <property type="entry name" value="MFS general substrate transporter like domains"/>
    <property type="match status" value="1"/>
</dbReference>
<comment type="similarity">
    <text evidence="2">Belongs to the major facilitator superfamily. Sugar transporter (TC 2.A.1.1) family.</text>
</comment>
<feature type="domain" description="Major facilitator superfamily (MFS) profile" evidence="17">
    <location>
        <begin position="27"/>
        <end position="502"/>
    </location>
</feature>
<feature type="transmembrane region" description="Helical" evidence="16">
    <location>
        <begin position="273"/>
        <end position="291"/>
    </location>
</feature>
<feature type="compositionally biased region" description="Low complexity" evidence="15">
    <location>
        <begin position="548"/>
        <end position="564"/>
    </location>
</feature>
<comment type="catalytic activity">
    <reaction evidence="9">
        <text>D-glucose(out) = D-glucose(in)</text>
        <dbReference type="Rhea" id="RHEA:60376"/>
        <dbReference type="ChEBI" id="CHEBI:4167"/>
    </reaction>
    <physiologicalReaction direction="left-to-right" evidence="9">
        <dbReference type="Rhea" id="RHEA:60377"/>
    </physiologicalReaction>
</comment>
<feature type="transmembrane region" description="Helical" evidence="16">
    <location>
        <begin position="412"/>
        <end position="436"/>
    </location>
</feature>
<dbReference type="KEGG" id="fcy:FRACYDRAFT_209369"/>
<evidence type="ECO:0000256" key="3">
    <source>
        <dbReference type="ARBA" id="ARBA00011738"/>
    </source>
</evidence>
<dbReference type="Pfam" id="PF00083">
    <property type="entry name" value="Sugar_tr"/>
    <property type="match status" value="2"/>
</dbReference>
<evidence type="ECO:0000256" key="9">
    <source>
        <dbReference type="ARBA" id="ARBA00044648"/>
    </source>
</evidence>
<comment type="catalytic activity">
    <reaction evidence="8">
        <text>D-galactose(in) = D-galactose(out)</text>
        <dbReference type="Rhea" id="RHEA:34915"/>
        <dbReference type="ChEBI" id="CHEBI:4139"/>
    </reaction>
    <physiologicalReaction direction="right-to-left" evidence="8">
        <dbReference type="Rhea" id="RHEA:34917"/>
    </physiologicalReaction>
</comment>
<evidence type="ECO:0000256" key="15">
    <source>
        <dbReference type="SAM" id="MobiDB-lite"/>
    </source>
</evidence>
<dbReference type="InterPro" id="IPR036259">
    <property type="entry name" value="MFS_trans_sf"/>
</dbReference>
<reference evidence="18 19" key="1">
    <citation type="submission" date="2016-09" db="EMBL/GenBank/DDBJ databases">
        <title>Extensive genetic diversity and differential bi-allelic expression allows diatom success in the polar Southern Ocean.</title>
        <authorList>
            <consortium name="DOE Joint Genome Institute"/>
            <person name="Mock T."/>
            <person name="Otillar R.P."/>
            <person name="Strauss J."/>
            <person name="Dupont C."/>
            <person name="Frickenhaus S."/>
            <person name="Maumus F."/>
            <person name="Mcmullan M."/>
            <person name="Sanges R."/>
            <person name="Schmutz J."/>
            <person name="Toseland A."/>
            <person name="Valas R."/>
            <person name="Veluchamy A."/>
            <person name="Ward B.J."/>
            <person name="Allen A."/>
            <person name="Barry K."/>
            <person name="Falciatore A."/>
            <person name="Ferrante M."/>
            <person name="Fortunato A.E."/>
            <person name="Gloeckner G."/>
            <person name="Gruber A."/>
            <person name="Hipkin R."/>
            <person name="Janech M."/>
            <person name="Kroth P."/>
            <person name="Leese F."/>
            <person name="Lindquist E."/>
            <person name="Lyon B.R."/>
            <person name="Martin J."/>
            <person name="Mayer C."/>
            <person name="Parker M."/>
            <person name="Quesneville H."/>
            <person name="Raymond J."/>
            <person name="Uhlig C."/>
            <person name="Valentin K.U."/>
            <person name="Worden A.Z."/>
            <person name="Armbrust E.V."/>
            <person name="Bowler C."/>
            <person name="Green B."/>
            <person name="Moulton V."/>
            <person name="Van Oosterhout C."/>
            <person name="Grigoriev I."/>
        </authorList>
    </citation>
    <scope>NUCLEOTIDE SEQUENCE [LARGE SCALE GENOMIC DNA]</scope>
    <source>
        <strain evidence="18 19">CCMP1102</strain>
    </source>
</reference>
<evidence type="ECO:0000313" key="18">
    <source>
        <dbReference type="EMBL" id="OEU14456.1"/>
    </source>
</evidence>
<evidence type="ECO:0000256" key="11">
    <source>
        <dbReference type="ARBA" id="ARBA00044662"/>
    </source>
</evidence>
<dbReference type="GO" id="GO:0016020">
    <property type="term" value="C:membrane"/>
    <property type="evidence" value="ECO:0007669"/>
    <property type="project" value="UniProtKB-SubCell"/>
</dbReference>
<accession>A0A1E7F8H8</accession>
<feature type="region of interest" description="Disordered" evidence="15">
    <location>
        <begin position="534"/>
        <end position="572"/>
    </location>
</feature>
<dbReference type="InterPro" id="IPR003663">
    <property type="entry name" value="Sugar/inositol_transpt"/>
</dbReference>
<dbReference type="Proteomes" id="UP000095751">
    <property type="component" value="Unassembled WGS sequence"/>
</dbReference>
<comment type="catalytic activity">
    <reaction evidence="12">
        <text>D-glucosamine(out) = D-glucosamine(in)</text>
        <dbReference type="Rhea" id="RHEA:78423"/>
        <dbReference type="ChEBI" id="CHEBI:58723"/>
    </reaction>
    <physiologicalReaction direction="left-to-right" evidence="12">
        <dbReference type="Rhea" id="RHEA:78424"/>
    </physiologicalReaction>
</comment>
<feature type="transmembrane region" description="Helical" evidence="16">
    <location>
        <begin position="181"/>
        <end position="202"/>
    </location>
</feature>
<gene>
    <name evidence="18" type="ORF">FRACYDRAFT_209369</name>
</gene>
<feature type="transmembrane region" description="Helical" evidence="16">
    <location>
        <begin position="21"/>
        <end position="45"/>
    </location>
</feature>